<dbReference type="Pfam" id="PF04488">
    <property type="entry name" value="Gly_transf_sug"/>
    <property type="match status" value="1"/>
</dbReference>
<dbReference type="PANTHER" id="PTHR24216:SF65">
    <property type="entry name" value="PAXILLIN-LIKE PROTEIN 1"/>
    <property type="match status" value="1"/>
</dbReference>
<dbReference type="Proteomes" id="UP000316639">
    <property type="component" value="Unassembled WGS sequence"/>
</dbReference>
<feature type="region of interest" description="Disordered" evidence="2">
    <location>
        <begin position="2734"/>
        <end position="2757"/>
    </location>
</feature>
<feature type="compositionally biased region" description="Pro residues" evidence="2">
    <location>
        <begin position="1474"/>
        <end position="1483"/>
    </location>
</feature>
<feature type="coiled-coil region" evidence="1">
    <location>
        <begin position="2057"/>
        <end position="2084"/>
    </location>
</feature>
<feature type="compositionally biased region" description="Pro residues" evidence="2">
    <location>
        <begin position="629"/>
        <end position="650"/>
    </location>
</feature>
<evidence type="ECO:0000256" key="2">
    <source>
        <dbReference type="SAM" id="MobiDB-lite"/>
    </source>
</evidence>
<feature type="compositionally biased region" description="Low complexity" evidence="2">
    <location>
        <begin position="2525"/>
        <end position="2544"/>
    </location>
</feature>
<gene>
    <name evidence="3" type="ORF">FKR81_09380</name>
</gene>
<comment type="caution">
    <text evidence="3">The sequence shown here is derived from an EMBL/GenBank/DDBJ whole genome shotgun (WGS) entry which is preliminary data.</text>
</comment>
<accession>A0A563EZH8</accession>
<feature type="region of interest" description="Disordered" evidence="2">
    <location>
        <begin position="4025"/>
        <end position="4049"/>
    </location>
</feature>
<feature type="compositionally biased region" description="Polar residues" evidence="2">
    <location>
        <begin position="4432"/>
        <end position="4443"/>
    </location>
</feature>
<reference evidence="3 4" key="1">
    <citation type="submission" date="2019-07" db="EMBL/GenBank/DDBJ databases">
        <title>Lentzea xizangensis sp. nov., isolated from Qinghai-Tibetan Plateau Soils.</title>
        <authorList>
            <person name="Huang J."/>
        </authorList>
    </citation>
    <scope>NUCLEOTIDE SEQUENCE [LARGE SCALE GENOMIC DNA]</scope>
    <source>
        <strain evidence="3 4">FXJ1.1311</strain>
    </source>
</reference>
<feature type="compositionally biased region" description="Low complexity" evidence="2">
    <location>
        <begin position="387"/>
        <end position="404"/>
    </location>
</feature>
<feature type="compositionally biased region" description="Low complexity" evidence="2">
    <location>
        <begin position="504"/>
        <end position="535"/>
    </location>
</feature>
<feature type="region of interest" description="Disordered" evidence="2">
    <location>
        <begin position="2260"/>
        <end position="2285"/>
    </location>
</feature>
<feature type="region of interest" description="Disordered" evidence="2">
    <location>
        <begin position="4163"/>
        <end position="4185"/>
    </location>
</feature>
<feature type="compositionally biased region" description="Pro residues" evidence="2">
    <location>
        <begin position="807"/>
        <end position="832"/>
    </location>
</feature>
<keyword evidence="4" id="KW-1185">Reference proteome</keyword>
<feature type="compositionally biased region" description="Low complexity" evidence="2">
    <location>
        <begin position="445"/>
        <end position="459"/>
    </location>
</feature>
<feature type="compositionally biased region" description="Gly residues" evidence="2">
    <location>
        <begin position="272"/>
        <end position="290"/>
    </location>
</feature>
<feature type="region of interest" description="Disordered" evidence="2">
    <location>
        <begin position="120"/>
        <end position="298"/>
    </location>
</feature>
<feature type="compositionally biased region" description="Low complexity" evidence="2">
    <location>
        <begin position="651"/>
        <end position="668"/>
    </location>
</feature>
<feature type="compositionally biased region" description="Low complexity" evidence="2">
    <location>
        <begin position="676"/>
        <end position="685"/>
    </location>
</feature>
<evidence type="ECO:0000313" key="4">
    <source>
        <dbReference type="Proteomes" id="UP000316639"/>
    </source>
</evidence>
<feature type="compositionally biased region" description="Polar residues" evidence="2">
    <location>
        <begin position="1781"/>
        <end position="1792"/>
    </location>
</feature>
<feature type="region of interest" description="Disordered" evidence="2">
    <location>
        <begin position="4422"/>
        <end position="4545"/>
    </location>
</feature>
<feature type="compositionally biased region" description="Low complexity" evidence="2">
    <location>
        <begin position="4445"/>
        <end position="4480"/>
    </location>
</feature>
<sequence>MAKGNANPNPSPSGNPNANPAPPPPAPPAGIGTGGPTGNSGFSMSDSSMSGLQSKAGDLQSRLSTISGGLRGLNLGTNSLGPIGLFAVPSLNASNDNAIAQADRGAKAFGDVQAGLKATANTAVSTDTNNSSSIKSIDTSTNYKPPPNGGVNVPVAPRPGGPNVSAPPVVPGGPVGGPGGVKGPGGPNVSQTPNIKGGPVGTPSGVKGPGGPNVSQAPNIKGGPVGAPSGVQGPGGPNVSQAPNVKGGGPVGAPGGVKGPGGPGVSAPPVVGAGGVPGGKPGAAPGGKGVGPIPNVSGATGGIPGGKPGTGPVGGPVGAVPAVSGGTNAPGGKPGAPGGKGVGPVPTLPGAANAVPGGKPGIPGPGAPGAPGVAPGVGGKSGGVPGVPGAAPGVPGVPGAKPGVTPTAPGPQSAVTSPSAGGPRNISSALGAGVAPPAANAGVAPPMAPGASPAAGATGDRSSKFVAPGTGKGVFDAPKPPTPDSTITKAPPGSASTPPPAPKPGGVTPPSTPGVPGATSPAPGATSPAPGAQSAVTTPSTGGPRGGVTPAPNPAVSPAANAGVAPPMAPGASPAAGAGGDRSSKFVAPGTGKGVFDAPKPPTPDSTITKAPPSSPSVPQAAPPNANTAPPPVQSRPRPAAPPVNTPPVNAPNLNTPPANSPSANIPPTSAPPAAPSTNANTTPPATTPNPSAAPPPVQSRPAPVNPPVAAPNPNAPSVNPPATNAPPVSAPAANAPAVNPPGTNVPPVNAPGTNAPGTNAPPVNTPATNTPSVNTPNTPSVNAPNVNTPPVNTPATNAPSINTPNTAPPATTPNPNAAPPPVQSRPAPANPPNTNAPAVNPPASNAPPINAPAANTPAVNPPGTNVPPVNPPGTNAPPVNPPGTNVPPVNTPGTNAPPAGAPPVSAPPVSAPPANTGVTPDIAVAPPVMTRPAPGTSRGINTGANPGTSVNPPVNVIPATSPAAAPYQAQPRSGGGSKRAKLKKWLGIDKIAGLFKPKPGTSAPTVTPVAPPAPQNAWQPLLNPNADLTTANVQDLQTKISEAVVGGKPAKARVLINRLTPGSNLHTQLTQHYNNEVAANPDPAKVEVPKQIHFAWFGPTPQPGAVEGMLAWAAEVGNTNGDWKATLWTDSSSANWNPAVVQQLTDAGIEINSTAPDLVNQLSNDVQNRAQNPNQTTLNQIYDAAKADDAKAYNLAADIARYAVLANAGGVYVDVDIRPGSVSLNNIGDMSMRPDDVPLFAPRLRDQQSVQNALGDPGANLTPGNVNNAADIRYSAGELNNNFIVAPPNSDFINAFADTIPKKYEALQNLVGPAKLPGELKNQAPDVSGPNVLIDGSLAPSTGLIGSFTADPGNLDLGINLSYMPHPVPMVGKTDYQALFDPDIKNAWTGLEWVTPESENQLDTDITPAPSSRPAPSADTSTTVAPPQERAAPAPAATPAPDTTANQNPNIPAAPPPPPPATTAPPKVKSGGAPPPLAPPTPDAHQGKDVRGDESWRHDPAKTADWFAANDPVSPDAWADRRDGANVRTVDTVVADVTTDSTPSNIKSYQGLINYDLSRIEVAPGKFVQEYTVKVHLQPGANVDPAVVQQVRDNASNGVNSLLNQGFRLPSGDQFHLNLEFTDNAADAHTTIEVGDANTDQLHWNPSASPEVLAHETLHYLGVPDEYSDSTRVFLNHDTSSGVHAGDGGMMGADVLGTDPGLRPRHLWLIENTANSQVMVPDTRLDTPGPATTPQPRPDAQPAPSSRPAPVSDFDSDVEAGPSKKPRFESPDADVEMATQPDTQPDSQADTQPGPADSDAAVDAVADQIRTLSLSDVQHTVHNQAFADLATGPVSLPTKEGYLADLKNSVGNNNPPSFVVNMIVGHGQLGDLDAVIDSVVQNAGDLDGKIAIVIGVNGRVGQDADMAAALNDANTAISTRTEPIALVQLPTIAANADFPFGDMRNQTMTSPATQFAVGALKGNGTHPYLAIQDFDPASRAVPSGEHVFSHVAQSLNSPDIGPSRPLMVSGGYRVGDPAQLVADTTARIDRRVAAIDTRVPQIEAQLDQPNLGKRVEKSLQKELGDLTKEKAQLEKARTKVNEDGFAAKFEQAIKDDMDARQRQAETHPLLPYAPEPNLFVDAVVPLVDPSVRFGNAGAEFTGLGKTMNDFNGRELVDIHTTDNGPAADPESIRSLIETDAQNNRNPVRGPVFTADFVSGAVETDLSRLAMGLAVDGKVPQTHAALPNVMDRYFGADNPRDAKAAKGDTKFANMRDKFSDRPHLQREPLRPGAWNPPAADSKALGGQAHNTLNQTVSTPLPGDFADVHAGIDPQHKTVTALNVAMSDNKAAVTRKFGQLQNEVLPTAPPPRPDGLFQAVHDARGNPANSSPVALRADATRGAANASTALNSDIAKFMQDNQFSNGDLVNAFVEHGPAPQPAIPPAWRGDGDVAIENNTDGDVTMDAQEDVDARAEIEAQRAANARDLAGRMIATQIKAPLVIHNADGSTTTLDPFGRKQPRPESALHIDAVVDADGKTSYRPHTADPAPRTRPAPGTSTSTTPQAPIPMVPLGASANPAVTPNPATPAVVQNPAVVQPPANPGPVLPNQNLPAFFQDSKALGTIAPTSVNGGPEVTAAVTGLVPPARGVAPQGIDKIAPALEQNLESFLGNGRDFQIKVGNNWFEANVKATMGTGTDGTLADPKTKVDLTTQSGNATAQTGTIGTSNDVGGAVNITTGVGPYASIAGKASLATPVTSTTTGTSTADQRAIRSGENSTSATVPVTYTVTLTDAQGNQVGTPVTTAPQDVTLQIPQDLSTMTPPDPSLTEVAPAAGWGAKLEHPAPEAITDIDTAKAFREISENLHPSVTRLGAPGRAALQDFLDPTTIRDNLGAALNGWVTSPDLVSPHGSRGGVVRMRAVPLSVELVGTNPTTVLRLHESTSTSVGQSASTKSGFDASVTVGGGAAVAGQVGGTAGATAGYSAKTTESSNAGTSTTAKTGIQIKGDTGLYQVKMRLEFETPHGRAVHVPATGHVRVGLPEASAATLPVPPGTQPGLATPTPSPKFPPPYLASAAAAGNVKVGTFAPAAEVQSQVENALKNIPGFEHFVPSFATNSDPRASGKNMQDLADQLANQRKLTTELSPAALKSQMDSLLGSGVQVQLKKQGNATNDFVNITVKARVTNPVHLGQADARNVRGAASTGPKLDSSTATQKGWNAGVEGKVVIPSASGGTSATPTPTVGAKYNSSTATKTTAGPSVSSTQLNVGSPNAQLFQHDVTFDVEVTTFSRNRAWVKRVTPGSPFRQVPEPRTVAKTGVNLPAITGQVNLWVSDSSAMSSDPVVFTPGAPTTTTTVNPPDIQTLLTTPKPPAPQILHVEAVANTETVKNAAIAALNSAAHGDSAITVPGTEARNRIDKLFSPENIKANLPALASKGMTEGGMKYGRRVNDRTGAIGMSVQLGNPKLVSISDDTGTENAHSGGFKAGDSKTGAQSVDLTAGLNTPMRPTKGAVGAGALGATAKWTPWSKSSTEATEIGGNVDRNRVTPAGGRTVLVQMDADITVVGESRAGNTLHKGTPNVAGSVVNLPGGVFVRVSEDVARDMGVLPDVGNHTPANHGTMAPPATLRPNEPGALGLGLVEQAPDLTNLVPQLKTDLGDLGADLLPPSVLNDSMNNLQRITDLTSDASVKALVDSALDGGVPLLVHDPGVFGKDTYQVTLKATLGTPTFNGAVNDGVEIEHTTSGTHKVSDGKGKGTGWGVGLKVPGTALPSTGNPNLSGNVGLVGAANIGQAHSNSTTDSTTKQVGHLRAGTGPAVRYTVPVTFELVVEKGNTEVGSATSGQVDMSVRTLADNQKITAPAPAPFTATPIDKTPAHGDPVHALAWQQAGPAPGADPAVLPPSASVENLRGAKALQDAAVRALTNAGANAGITGKGTGSMNALQSGLSLESLQPNLPGMLDGALEVPGLHEAALTVSQHANVKVYAKLVNPRLDALSDGVNLENPRTTVSTTSSEAKHTETGDVSLGAATGGVSSKAPDIGFSTGGAEIRHGSEDSSAVSGGSTHNKTNNLKPQGRTGLVQFDVEYRVVADLGNGRVGVVDLNVPGSAQVRMLAADAEAALNRPMPPELDAAQTGVKDAAKAWRDAEVAADNVRHDAQGTINDLAPGIQQAATDVLDRTGDLDAAEQGVTDATRELGPRQTEHDTALRDLDDAQTAADTAARTEHNRELAATLANQSLTGAGIEVGLTADALAAINERVTGATTDLGNAQTAVHSAQQAVDNHVPGTPPDAVGTRLADDLRNARSTRDAAQTRLNDLQGRAANAQTSYDQAVLGQGVAQQQANQAATDLEQARTDHATRLVDLGTAQANLDTAANNLRDAQNNAQQARAARDQAQQAHDAAVQAQQGIVAQFNAVEAQVNQARANADTAQGAWWQAKTAVEQEVQNYNNPPAAPAVPSTSTTQNTPNIPSTPNVPSTATNPSTPTIPSTSTNTPSAPNAPAGPSTRSAPMTRPAPTTRGPSSPAASVPPPAPASPDVAPVSVSPDMTPASRGPSPERSFDFTPGTTSLTPQQSAEIDALAADLTEATAKRAGLGYQPPKVEVSGSNAPVVKAALTDELGDLVAVTVAEGGRPDAADVHVDWDLKRPEGYVPPEPPKSEKVTDTVITSDKPQAPHPILGDESWRHSTAPTADWARPDNPVPANDIRQARDYAPISTVRSEDGGVLTSSTVKPGEIKLDAWRGPIAYDKRTFEVDGTKVQDYTVKIYLDRTGPDADALMARTQSGVESLFNQGHRLPSGDQFHVTVEFTNNPAEAHGHITITKPDGRANQLNWPVDTDPRRLAHEVGHFLGLQDEYFETDGAKPVFQHSHGKTVTHTDGTVEIVGTGRVAHDNAPMTDGIDAPDVEIKPRNLWLIETRSNALASPNLMLPTAFDTSVGLPGAPVTPNQQTMLDKHGAITADVSGGSLVNALAATMAPDNPNAQQDLVAKMAGKTDIDQIAKAADARLFVLGPDGRFTEHGNKATGKPVHVVQTADGYHATMEDVHIGRPEVSYPGPTKLEVHKQRRTVHRGEFEIETIAGVHHVRIYTAVVNPSLFDMSMPGKQTSPFKDIQQDADGNLRIGPGNNAQLWAGAGRPQRALQWLAKYEHTDGGKPISSTNPAVKRPVLRSFLVPLDTFTEVTEGATVEGAPGATAETDTYNVDQRGEPNQFGIGGAHLDELIKHAQKGSLISYPSNPAEGFDHADRAGRIVSPKELYGRLGIGADFRTDALGKAYDPWFSWEKQADGTWKFDGFRNDAHRLHEIATELREHHVTWQQGNQDVSLALIAPDAESIPNARASQSTKDNSYEQRVKRLNQFLNEVGPASANVEKITTDVLSTAPDALRQHLAANGAPDVDDVALQKAIAKVTPEAARDAARGIDNAIKLMKGKIDSRAELETLISTGFKPKSGAVRTFSEHVIATTVNDFAAKVEQHPDLALLDDASRTRVATELKGRMTAALTAEFTNLASLDGEKKGGAKAGWLSGHRLTKFGENVAGHLTNQSVPGVQANIDPDRLAAVAQDEVLGEVVTGALDAFTGKDLASTSPDQLKAVVSNEVLPKLSADVVTELRDNKSLALADPGFRATMATAVAQNAHTRADQALQGFTFDPVDPAEVNEIMAKVPEIASQAEIGALIAADSDRIGLDFNTRVQGEAAPFENAYHQWKTERPQELERQRVAGAQLSNSINSPDRDAQVVVDQLIALYPELGPKFAEVATAPQLEPGRKPGAKTPYTFYEHAQMVLGQYFTLTVNEDPANRLIKPEVLAKAILFHDIEKNNAKNQFGDGQGKHDAEPEHKLAVQMMDRYRGLWGDAKHETEFQAARAVVDSDPFGFYLRNKISADEAFSFIHDLSQKIAPGNPAAAQQLFHEFHQYYQADFSSYTTNSVFTDADGVVQQGPNSFTRMFEPGEFGIELTGDGRHFEYAANSDAAKKMQQLSDMFRDADTVAQHRDRIRGVDTSGPVPPSAPKRAPNTASADPAREVLTVPGSPAAGPWTRPQQQAPTYTAPPPAHTGYPAAPQPPAPTAPPRWTPLRRPTEHEVAQFAGQFWHPFTVAMSIVGMLHQGYGDADIARQFNVHIAQVQQYRWWLTPHR</sequence>
<feature type="compositionally biased region" description="Pro residues" evidence="2">
    <location>
        <begin position="686"/>
        <end position="715"/>
    </location>
</feature>
<evidence type="ECO:0000256" key="1">
    <source>
        <dbReference type="SAM" id="Coils"/>
    </source>
</evidence>
<feature type="compositionally biased region" description="Low complexity" evidence="2">
    <location>
        <begin position="833"/>
        <end position="864"/>
    </location>
</feature>
<feature type="region of interest" description="Disordered" evidence="2">
    <location>
        <begin position="3207"/>
        <end position="3239"/>
    </location>
</feature>
<dbReference type="OrthoDB" id="3877861at2"/>
<evidence type="ECO:0000313" key="3">
    <source>
        <dbReference type="EMBL" id="TWP52524.1"/>
    </source>
</evidence>
<protein>
    <recommendedName>
        <fullName evidence="5">Glycosyltransferase sugar-binding region containing DXD motif-containing protein</fullName>
    </recommendedName>
</protein>
<feature type="region of interest" description="Disordered" evidence="2">
    <location>
        <begin position="445"/>
        <end position="928"/>
    </location>
</feature>
<keyword evidence="1" id="KW-0175">Coiled coil</keyword>
<feature type="compositionally biased region" description="Low complexity" evidence="2">
    <location>
        <begin position="887"/>
        <end position="899"/>
    </location>
</feature>
<feature type="compositionally biased region" description="Pro residues" evidence="2">
    <location>
        <begin position="865"/>
        <end position="886"/>
    </location>
</feature>
<feature type="compositionally biased region" description="Polar residues" evidence="2">
    <location>
        <begin position="4030"/>
        <end position="4047"/>
    </location>
</feature>
<dbReference type="PANTHER" id="PTHR24216">
    <property type="entry name" value="PAXILLIN-RELATED"/>
    <property type="match status" value="1"/>
</dbReference>
<feature type="compositionally biased region" description="Pro residues" evidence="2">
    <location>
        <begin position="1453"/>
        <end position="1464"/>
    </location>
</feature>
<feature type="region of interest" description="Disordered" evidence="2">
    <location>
        <begin position="1399"/>
        <end position="1511"/>
    </location>
</feature>
<feature type="compositionally biased region" description="Low complexity" evidence="2">
    <location>
        <begin position="554"/>
        <end position="576"/>
    </location>
</feature>
<dbReference type="InterPro" id="IPR007577">
    <property type="entry name" value="GlycoTrfase_DXD_sugar-bd_CS"/>
</dbReference>
<feature type="compositionally biased region" description="Basic and acidic residues" evidence="2">
    <location>
        <begin position="2260"/>
        <end position="2269"/>
    </location>
</feature>
<feature type="compositionally biased region" description="Pro residues" evidence="2">
    <location>
        <begin position="9"/>
        <end position="28"/>
    </location>
</feature>
<feature type="compositionally biased region" description="Low complexity" evidence="2">
    <location>
        <begin position="2734"/>
        <end position="2745"/>
    </location>
</feature>
<proteinExistence type="predicted"/>
<feature type="compositionally biased region" description="Polar residues" evidence="2">
    <location>
        <begin position="120"/>
        <end position="143"/>
    </location>
</feature>
<feature type="region of interest" description="Disordered" evidence="2">
    <location>
        <begin position="5962"/>
        <end position="6043"/>
    </location>
</feature>
<feature type="coiled-coil region" evidence="1">
    <location>
        <begin position="4275"/>
        <end position="4302"/>
    </location>
</feature>
<organism evidence="3 4">
    <name type="scientific">Lentzea tibetensis</name>
    <dbReference type="NCBI Taxonomy" id="2591470"/>
    <lineage>
        <taxon>Bacteria</taxon>
        <taxon>Bacillati</taxon>
        <taxon>Actinomycetota</taxon>
        <taxon>Actinomycetes</taxon>
        <taxon>Pseudonocardiales</taxon>
        <taxon>Pseudonocardiaceae</taxon>
        <taxon>Lentzea</taxon>
    </lineage>
</organism>
<feature type="compositionally biased region" description="Low complexity" evidence="2">
    <location>
        <begin position="39"/>
        <end position="54"/>
    </location>
</feature>
<feature type="compositionally biased region" description="Gly residues" evidence="2">
    <location>
        <begin position="246"/>
        <end position="264"/>
    </location>
</feature>
<feature type="compositionally biased region" description="Pro residues" evidence="2">
    <location>
        <begin position="1732"/>
        <end position="1748"/>
    </location>
</feature>
<feature type="compositionally biased region" description="Gly residues" evidence="2">
    <location>
        <begin position="173"/>
        <end position="186"/>
    </location>
</feature>
<feature type="region of interest" description="Disordered" evidence="2">
    <location>
        <begin position="356"/>
        <end position="433"/>
    </location>
</feature>
<feature type="coiled-coil region" evidence="1">
    <location>
        <begin position="4338"/>
        <end position="4372"/>
    </location>
</feature>
<dbReference type="InterPro" id="IPR029044">
    <property type="entry name" value="Nucleotide-diphossugar_trans"/>
</dbReference>
<dbReference type="Gene3D" id="3.90.550.20">
    <property type="match status" value="1"/>
</dbReference>
<feature type="region of interest" description="Disordered" evidence="2">
    <location>
        <begin position="1"/>
        <end position="58"/>
    </location>
</feature>
<feature type="compositionally biased region" description="Basic and acidic residues" evidence="2">
    <location>
        <begin position="1486"/>
        <end position="1503"/>
    </location>
</feature>
<feature type="compositionally biased region" description="Polar residues" evidence="2">
    <location>
        <begin position="3979"/>
        <end position="3989"/>
    </location>
</feature>
<dbReference type="EMBL" id="VOBR01000005">
    <property type="protein sequence ID" value="TWP52524.1"/>
    <property type="molecule type" value="Genomic_DNA"/>
</dbReference>
<feature type="compositionally biased region" description="Pro residues" evidence="2">
    <location>
        <begin position="900"/>
        <end position="912"/>
    </location>
</feature>
<feature type="region of interest" description="Disordered" evidence="2">
    <location>
        <begin position="1719"/>
        <end position="1802"/>
    </location>
</feature>
<dbReference type="RefSeq" id="WP_146350580.1">
    <property type="nucleotide sequence ID" value="NZ_VOBR01000005.1"/>
</dbReference>
<feature type="compositionally biased region" description="Low complexity" evidence="2">
    <location>
        <begin position="617"/>
        <end position="628"/>
    </location>
</feature>
<feature type="compositionally biased region" description="Low complexity" evidence="2">
    <location>
        <begin position="716"/>
        <end position="806"/>
    </location>
</feature>
<feature type="compositionally biased region" description="Basic and acidic residues" evidence="2">
    <location>
        <begin position="4167"/>
        <end position="4185"/>
    </location>
</feature>
<evidence type="ECO:0008006" key="5">
    <source>
        <dbReference type="Google" id="ProtNLM"/>
    </source>
</evidence>
<feature type="compositionally biased region" description="Low complexity" evidence="2">
    <location>
        <begin position="4509"/>
        <end position="4520"/>
    </location>
</feature>
<name>A0A563EZH8_9PSEU</name>
<feature type="region of interest" description="Disordered" evidence="2">
    <location>
        <begin position="3978"/>
        <end position="4005"/>
    </location>
</feature>
<feature type="region of interest" description="Disordered" evidence="2">
    <location>
        <begin position="2516"/>
        <end position="2546"/>
    </location>
</feature>
<feature type="compositionally biased region" description="Low complexity" evidence="2">
    <location>
        <begin position="1408"/>
        <end position="1452"/>
    </location>
</feature>
<feature type="compositionally biased region" description="Pro residues" evidence="2">
    <location>
        <begin position="6028"/>
        <end position="6040"/>
    </location>
</feature>
<dbReference type="SUPFAM" id="SSF53448">
    <property type="entry name" value="Nucleotide-diphospho-sugar transferases"/>
    <property type="match status" value="1"/>
</dbReference>
<feature type="region of interest" description="Disordered" evidence="2">
    <location>
        <begin position="4643"/>
        <end position="4678"/>
    </location>
</feature>
<feature type="compositionally biased region" description="Polar residues" evidence="2">
    <location>
        <begin position="3209"/>
        <end position="3239"/>
    </location>
</feature>
<feature type="compositionally biased region" description="Gly residues" evidence="2">
    <location>
        <begin position="375"/>
        <end position="386"/>
    </location>
</feature>
<feature type="region of interest" description="Disordered" evidence="2">
    <location>
        <begin position="3173"/>
        <end position="3192"/>
    </location>
</feature>